<keyword evidence="9" id="KW-1185">Reference proteome</keyword>
<reference evidence="10" key="1">
    <citation type="submission" date="2025-08" db="UniProtKB">
        <authorList>
            <consortium name="RefSeq"/>
        </authorList>
    </citation>
    <scope>IDENTIFICATION</scope>
    <source>
        <tissue evidence="10">Muscle</tissue>
    </source>
</reference>
<protein>
    <recommendedName>
        <fullName evidence="6">RNA methyltransferase</fullName>
        <ecNumber evidence="6">2.1.1.-</ecNumber>
    </recommendedName>
</protein>
<name>A0ABM1BH32_LIMPO</name>
<dbReference type="SUPFAM" id="SSF53335">
    <property type="entry name" value="S-adenosyl-L-methionine-dependent methyltransferases"/>
    <property type="match status" value="1"/>
</dbReference>
<dbReference type="InterPro" id="IPR041698">
    <property type="entry name" value="Methyltransf_25"/>
</dbReference>
<organism evidence="9 10">
    <name type="scientific">Limulus polyphemus</name>
    <name type="common">Atlantic horseshoe crab</name>
    <dbReference type="NCBI Taxonomy" id="6850"/>
    <lineage>
        <taxon>Eukaryota</taxon>
        <taxon>Metazoa</taxon>
        <taxon>Ecdysozoa</taxon>
        <taxon>Arthropoda</taxon>
        <taxon>Chelicerata</taxon>
        <taxon>Merostomata</taxon>
        <taxon>Xiphosura</taxon>
        <taxon>Limulidae</taxon>
        <taxon>Limulus</taxon>
    </lineage>
</organism>
<dbReference type="Pfam" id="PF13649">
    <property type="entry name" value="Methyltransf_25"/>
    <property type="match status" value="1"/>
</dbReference>
<evidence type="ECO:0000256" key="6">
    <source>
        <dbReference type="RuleBase" id="RU367087"/>
    </source>
</evidence>
<dbReference type="CDD" id="cd02440">
    <property type="entry name" value="AdoMet_MTases"/>
    <property type="match status" value="1"/>
</dbReference>
<feature type="region of interest" description="Disordered" evidence="7">
    <location>
        <begin position="177"/>
        <end position="218"/>
    </location>
</feature>
<dbReference type="GeneID" id="106466171"/>
<dbReference type="InterPro" id="IPR024160">
    <property type="entry name" value="BIN3_SAM-bd_dom"/>
</dbReference>
<dbReference type="InterPro" id="IPR029063">
    <property type="entry name" value="SAM-dependent_MTases_sf"/>
</dbReference>
<evidence type="ECO:0000256" key="2">
    <source>
        <dbReference type="ARBA" id="ARBA00022603"/>
    </source>
</evidence>
<feature type="region of interest" description="Disordered" evidence="7">
    <location>
        <begin position="262"/>
        <end position="302"/>
    </location>
</feature>
<sequence>MASGTFVQSLAVDLVCDGEDACSKRSENYQGAISEQKLDDCSTAFNGSSLSKRSIMQRQNSTYRRKESGIPNQQFQKGHCIKRRHTFSGPDLRYLPKKRRKNELFARPRKFLLGGSITDPLNLQSLEDEEVNRRVNEKTPYSSPVPTPKHHTQVEVLIPPNINDPLNLNSGEEIDFGLLSPNSKRRHRHRQKRKRSESQEAKAEIKTENESEEGLLCKQNKPEEIQKCDETNEKVETEVEVGPDIIVSPAVPQGSANKVFRKNVPKSSCDDCQKEEREDTQQKRGRSRRKSRNAEPPNFKQKNAQFQFGNYNRYYGYRNQQAEDQRLKCMRREWFENKDVLDIGCNVGHLTLSLAKDYNPRKIIGLDIDEQLIRVARRNVRHYITAELSKGAEFPISMLLCHGPIAAAALPGRQDKPSHFPNNVFFIQGNYVLESDEVLEAQQPEFDCILCLSLTKWIHLNWGDEGLKRVFRRMYAQLRPGGRVILEAQAWKSYARKKKLTETIFKNYQNIKFRPEQFNEYLLSKEVGFSTCMLVDMPAHPSKGFCRPIYIFTKAESASGPLNEERNSMKCGDNL</sequence>
<evidence type="ECO:0000256" key="1">
    <source>
        <dbReference type="ARBA" id="ARBA00008361"/>
    </source>
</evidence>
<evidence type="ECO:0000256" key="4">
    <source>
        <dbReference type="ARBA" id="ARBA00022691"/>
    </source>
</evidence>
<dbReference type="InterPro" id="IPR010675">
    <property type="entry name" value="Bin3_C"/>
</dbReference>
<evidence type="ECO:0000313" key="9">
    <source>
        <dbReference type="Proteomes" id="UP000694941"/>
    </source>
</evidence>
<proteinExistence type="inferred from homology"/>
<feature type="compositionally biased region" description="Basic residues" evidence="7">
    <location>
        <begin position="183"/>
        <end position="195"/>
    </location>
</feature>
<feature type="compositionally biased region" description="Basic and acidic residues" evidence="7">
    <location>
        <begin position="196"/>
        <end position="209"/>
    </location>
</feature>
<feature type="compositionally biased region" description="Basic and acidic residues" evidence="7">
    <location>
        <begin position="268"/>
        <end position="282"/>
    </location>
</feature>
<dbReference type="RefSeq" id="XP_013781868.1">
    <property type="nucleotide sequence ID" value="XM_013926414.2"/>
</dbReference>
<keyword evidence="3 6" id="KW-0808">Transferase</keyword>
<keyword evidence="2 6" id="KW-0489">Methyltransferase</keyword>
<dbReference type="EC" id="2.1.1.-" evidence="6"/>
<evidence type="ECO:0000313" key="10">
    <source>
        <dbReference type="RefSeq" id="XP_013781868.1"/>
    </source>
</evidence>
<accession>A0ABM1BH32</accession>
<gene>
    <name evidence="10" type="primary">LOC106466171</name>
</gene>
<comment type="similarity">
    <text evidence="1 6">Belongs to the methyltransferase superfamily.</text>
</comment>
<keyword evidence="4 5" id="KW-0949">S-adenosyl-L-methionine</keyword>
<dbReference type="InterPro" id="IPR039772">
    <property type="entry name" value="Bin3-like"/>
</dbReference>
<dbReference type="PANTHER" id="PTHR12315">
    <property type="entry name" value="BICOID-INTERACTING PROTEIN RELATED"/>
    <property type="match status" value="1"/>
</dbReference>
<evidence type="ECO:0000256" key="5">
    <source>
        <dbReference type="PROSITE-ProRule" id="PRU00848"/>
    </source>
</evidence>
<dbReference type="Gene3D" id="3.40.50.150">
    <property type="entry name" value="Vaccinia Virus protein VP39"/>
    <property type="match status" value="1"/>
</dbReference>
<dbReference type="Pfam" id="PF06859">
    <property type="entry name" value="Bin3"/>
    <property type="match status" value="1"/>
</dbReference>
<dbReference type="PANTHER" id="PTHR12315:SF0">
    <property type="entry name" value="7SK SNRNA METHYLPHOSPHATE CAPPING ENZYME"/>
    <property type="match status" value="1"/>
</dbReference>
<evidence type="ECO:0000256" key="7">
    <source>
        <dbReference type="SAM" id="MobiDB-lite"/>
    </source>
</evidence>
<evidence type="ECO:0000256" key="3">
    <source>
        <dbReference type="ARBA" id="ARBA00022679"/>
    </source>
</evidence>
<dbReference type="PROSITE" id="PS51515">
    <property type="entry name" value="BIN3_SAM"/>
    <property type="match status" value="1"/>
</dbReference>
<dbReference type="Proteomes" id="UP000694941">
    <property type="component" value="Unplaced"/>
</dbReference>
<evidence type="ECO:0000259" key="8">
    <source>
        <dbReference type="PROSITE" id="PS51515"/>
    </source>
</evidence>
<feature type="domain" description="Bin3-type SAM" evidence="8">
    <location>
        <begin position="324"/>
        <end position="557"/>
    </location>
</feature>